<evidence type="ECO:0000313" key="7">
    <source>
        <dbReference type="Proteomes" id="UP000585905"/>
    </source>
</evidence>
<reference evidence="6 7" key="1">
    <citation type="submission" date="2020-07" db="EMBL/GenBank/DDBJ databases">
        <title>Sequencing the genomes of 1000 actinobacteria strains.</title>
        <authorList>
            <person name="Klenk H.-P."/>
        </authorList>
    </citation>
    <scope>NUCLEOTIDE SEQUENCE [LARGE SCALE GENOMIC DNA]</scope>
    <source>
        <strain evidence="6 7">DSM 19663</strain>
    </source>
</reference>
<accession>A0A839E7R5</accession>
<dbReference type="EMBL" id="JACGWX010000006">
    <property type="protein sequence ID" value="MBA8848689.1"/>
    <property type="molecule type" value="Genomic_DNA"/>
</dbReference>
<evidence type="ECO:0000256" key="2">
    <source>
        <dbReference type="ARBA" id="ARBA00023277"/>
    </source>
</evidence>
<evidence type="ECO:0000259" key="5">
    <source>
        <dbReference type="PROSITE" id="PS51760"/>
    </source>
</evidence>
<keyword evidence="3 6" id="KW-0326">Glycosidase</keyword>
<dbReference type="PROSITE" id="PS51760">
    <property type="entry name" value="GH10_2"/>
    <property type="match status" value="1"/>
</dbReference>
<dbReference type="GO" id="GO:0045493">
    <property type="term" value="P:xylan catabolic process"/>
    <property type="evidence" value="ECO:0007669"/>
    <property type="project" value="UniProtKB-KW"/>
</dbReference>
<name>A0A839E7R5_9MICO</name>
<comment type="caution">
    <text evidence="6">The sequence shown here is derived from an EMBL/GenBank/DDBJ whole genome shotgun (WGS) entry which is preliminary data.</text>
</comment>
<feature type="domain" description="GH10" evidence="5">
    <location>
        <begin position="1"/>
        <end position="130"/>
    </location>
</feature>
<proteinExistence type="predicted"/>
<dbReference type="PANTHER" id="PTHR31490:SF90">
    <property type="entry name" value="ENDO-1,4-BETA-XYLANASE A"/>
    <property type="match status" value="1"/>
</dbReference>
<keyword evidence="7" id="KW-1185">Reference proteome</keyword>
<protein>
    <submittedName>
        <fullName evidence="6">GH35 family endo-1,4-beta-xylanase</fullName>
    </submittedName>
</protein>
<keyword evidence="4" id="KW-0624">Polysaccharide degradation</keyword>
<dbReference type="Proteomes" id="UP000585905">
    <property type="component" value="Unassembled WGS sequence"/>
</dbReference>
<dbReference type="SUPFAM" id="SSF51445">
    <property type="entry name" value="(Trans)glycosidases"/>
    <property type="match status" value="1"/>
</dbReference>
<dbReference type="GO" id="GO:0004553">
    <property type="term" value="F:hydrolase activity, hydrolyzing O-glycosyl compounds"/>
    <property type="evidence" value="ECO:0007669"/>
    <property type="project" value="InterPro"/>
</dbReference>
<dbReference type="AlphaFoldDB" id="A0A839E7R5"/>
<evidence type="ECO:0000313" key="6">
    <source>
        <dbReference type="EMBL" id="MBA8848689.1"/>
    </source>
</evidence>
<organism evidence="6 7">
    <name type="scientific">Microcella alkalica</name>
    <dbReference type="NCBI Taxonomy" id="355930"/>
    <lineage>
        <taxon>Bacteria</taxon>
        <taxon>Bacillati</taxon>
        <taxon>Actinomycetota</taxon>
        <taxon>Actinomycetes</taxon>
        <taxon>Micrococcales</taxon>
        <taxon>Microbacteriaceae</taxon>
        <taxon>Microcella</taxon>
    </lineage>
</organism>
<evidence type="ECO:0000256" key="4">
    <source>
        <dbReference type="ARBA" id="ARBA00023326"/>
    </source>
</evidence>
<evidence type="ECO:0000256" key="1">
    <source>
        <dbReference type="ARBA" id="ARBA00022801"/>
    </source>
</evidence>
<keyword evidence="2" id="KW-0119">Carbohydrate metabolism</keyword>
<evidence type="ECO:0000256" key="3">
    <source>
        <dbReference type="ARBA" id="ARBA00023295"/>
    </source>
</evidence>
<sequence length="130" mass="14869">MALFINDYNTEQEGKQNRMRALLERMIERGVAVDGLGHQFHVSLSFPVDALGAAIDRFADLLITQAVTELDVTMGTPVSEARFVDQGYYYRDAFRDFRERAEELYSVTIWGLTDNRSWRSDCRRSPPATA</sequence>
<dbReference type="Pfam" id="PF00331">
    <property type="entry name" value="Glyco_hydro_10"/>
    <property type="match status" value="1"/>
</dbReference>
<dbReference type="InterPro" id="IPR001000">
    <property type="entry name" value="GH10_dom"/>
</dbReference>
<gene>
    <name evidence="6" type="ORF">FHX53_002299</name>
</gene>
<dbReference type="PANTHER" id="PTHR31490">
    <property type="entry name" value="GLYCOSYL HYDROLASE"/>
    <property type="match status" value="1"/>
</dbReference>
<dbReference type="InterPro" id="IPR044846">
    <property type="entry name" value="GH10"/>
</dbReference>
<keyword evidence="1 6" id="KW-0378">Hydrolase</keyword>
<keyword evidence="6" id="KW-0858">Xylan degradation</keyword>
<dbReference type="InterPro" id="IPR017853">
    <property type="entry name" value="GH"/>
</dbReference>
<dbReference type="Gene3D" id="3.20.20.80">
    <property type="entry name" value="Glycosidases"/>
    <property type="match status" value="1"/>
</dbReference>